<evidence type="ECO:0000313" key="3">
    <source>
        <dbReference type="Proteomes" id="UP000299102"/>
    </source>
</evidence>
<evidence type="ECO:0000313" key="2">
    <source>
        <dbReference type="EMBL" id="GBP78493.1"/>
    </source>
</evidence>
<evidence type="ECO:0000256" key="1">
    <source>
        <dbReference type="SAM" id="MobiDB-lite"/>
    </source>
</evidence>
<reference evidence="2 3" key="1">
    <citation type="journal article" date="2019" name="Commun. Biol.">
        <title>The bagworm genome reveals a unique fibroin gene that provides high tensile strength.</title>
        <authorList>
            <person name="Kono N."/>
            <person name="Nakamura H."/>
            <person name="Ohtoshi R."/>
            <person name="Tomita M."/>
            <person name="Numata K."/>
            <person name="Arakawa K."/>
        </authorList>
    </citation>
    <scope>NUCLEOTIDE SEQUENCE [LARGE SCALE GENOMIC DNA]</scope>
</reference>
<name>A0A4C1YU59_EUMVA</name>
<feature type="compositionally biased region" description="Pro residues" evidence="1">
    <location>
        <begin position="125"/>
        <end position="136"/>
    </location>
</feature>
<organism evidence="2 3">
    <name type="scientific">Eumeta variegata</name>
    <name type="common">Bagworm moth</name>
    <name type="synonym">Eumeta japonica</name>
    <dbReference type="NCBI Taxonomy" id="151549"/>
    <lineage>
        <taxon>Eukaryota</taxon>
        <taxon>Metazoa</taxon>
        <taxon>Ecdysozoa</taxon>
        <taxon>Arthropoda</taxon>
        <taxon>Hexapoda</taxon>
        <taxon>Insecta</taxon>
        <taxon>Pterygota</taxon>
        <taxon>Neoptera</taxon>
        <taxon>Endopterygota</taxon>
        <taxon>Lepidoptera</taxon>
        <taxon>Glossata</taxon>
        <taxon>Ditrysia</taxon>
        <taxon>Tineoidea</taxon>
        <taxon>Psychidae</taxon>
        <taxon>Oiketicinae</taxon>
        <taxon>Eumeta</taxon>
    </lineage>
</organism>
<proteinExistence type="predicted"/>
<dbReference type="Proteomes" id="UP000299102">
    <property type="component" value="Unassembled WGS sequence"/>
</dbReference>
<dbReference type="AlphaFoldDB" id="A0A4C1YU59"/>
<feature type="region of interest" description="Disordered" evidence="1">
    <location>
        <begin position="89"/>
        <end position="136"/>
    </location>
</feature>
<comment type="caution">
    <text evidence="2">The sequence shown here is derived from an EMBL/GenBank/DDBJ whole genome shotgun (WGS) entry which is preliminary data.</text>
</comment>
<sequence>MQTTLTAWWGGRDTYAATKGGNDKGVSNGPCGAGVAADYMGLNFEGLPRQKDSLNKLNKRKCIPHPYPRQEHAYIRAVAARRVEAGRCEAHDSSRTNARLEGAAVNSPSTSRSRHTPAAPARAPTAPPGPPGRLLA</sequence>
<dbReference type="EMBL" id="BGZK01001371">
    <property type="protein sequence ID" value="GBP78493.1"/>
    <property type="molecule type" value="Genomic_DNA"/>
</dbReference>
<protein>
    <submittedName>
        <fullName evidence="2">Uncharacterized protein</fullName>
    </submittedName>
</protein>
<keyword evidence="3" id="KW-1185">Reference proteome</keyword>
<accession>A0A4C1YU59</accession>
<gene>
    <name evidence="2" type="ORF">EVAR_67247_1</name>
</gene>